<feature type="region of interest" description="Disordered" evidence="1">
    <location>
        <begin position="1"/>
        <end position="53"/>
    </location>
</feature>
<name>A0A2H1JUR6_9MICO</name>
<evidence type="ECO:0000256" key="1">
    <source>
        <dbReference type="SAM" id="MobiDB-lite"/>
    </source>
</evidence>
<evidence type="ECO:0000313" key="2">
    <source>
        <dbReference type="EMBL" id="SMX90782.1"/>
    </source>
</evidence>
<dbReference type="AlphaFoldDB" id="A0A2H1JUR6"/>
<protein>
    <submittedName>
        <fullName evidence="2">Uncharacterized protein</fullName>
    </submittedName>
</protein>
<proteinExistence type="predicted"/>
<dbReference type="EMBL" id="FXZC01000005">
    <property type="protein sequence ID" value="SMX90782.1"/>
    <property type="molecule type" value="Genomic_DNA"/>
</dbReference>
<reference evidence="2 3" key="1">
    <citation type="submission" date="2017-03" db="EMBL/GenBank/DDBJ databases">
        <authorList>
            <person name="Afonso C.L."/>
            <person name="Miller P.J."/>
            <person name="Scott M.A."/>
            <person name="Spackman E."/>
            <person name="Goraichik I."/>
            <person name="Dimitrov K.M."/>
            <person name="Suarez D.L."/>
            <person name="Swayne D.E."/>
        </authorList>
    </citation>
    <scope>NUCLEOTIDE SEQUENCE [LARGE SCALE GENOMIC DNA]</scope>
    <source>
        <strain evidence="2 3">CIP 102111</strain>
    </source>
</reference>
<gene>
    <name evidence="2" type="ORF">BC102111_02557</name>
</gene>
<organism evidence="2 3">
    <name type="scientific">Brevibacterium casei CIP 102111</name>
    <dbReference type="NCBI Taxonomy" id="1255625"/>
    <lineage>
        <taxon>Bacteria</taxon>
        <taxon>Bacillati</taxon>
        <taxon>Actinomycetota</taxon>
        <taxon>Actinomycetes</taxon>
        <taxon>Micrococcales</taxon>
        <taxon>Brevibacteriaceae</taxon>
        <taxon>Brevibacterium</taxon>
    </lineage>
</organism>
<dbReference type="RefSeq" id="WP_180960640.1">
    <property type="nucleotide sequence ID" value="NZ_FXZC01000005.1"/>
</dbReference>
<dbReference type="Proteomes" id="UP000234333">
    <property type="component" value="Unassembled WGS sequence"/>
</dbReference>
<evidence type="ECO:0000313" key="3">
    <source>
        <dbReference type="Proteomes" id="UP000234333"/>
    </source>
</evidence>
<dbReference type="GeneID" id="99772297"/>
<sequence length="53" mass="5752">MSETSEPAGEPTETTGLTAEELDAQAADRAHQDELVEEWGDESFPASDPPENY</sequence>
<accession>A0A2H1JUR6</accession>